<name>A0ABV0BSB7_9SPHI</name>
<dbReference type="PROSITE" id="PS51257">
    <property type="entry name" value="PROKAR_LIPOPROTEIN"/>
    <property type="match status" value="1"/>
</dbReference>
<evidence type="ECO:0000256" key="1">
    <source>
        <dbReference type="SAM" id="MobiDB-lite"/>
    </source>
</evidence>
<proteinExistence type="predicted"/>
<evidence type="ECO:0000313" key="3">
    <source>
        <dbReference type="Proteomes" id="UP001409291"/>
    </source>
</evidence>
<accession>A0ABV0BSB7</accession>
<feature type="region of interest" description="Disordered" evidence="1">
    <location>
        <begin position="47"/>
        <end position="85"/>
    </location>
</feature>
<evidence type="ECO:0000313" key="2">
    <source>
        <dbReference type="EMBL" id="MEN5377675.1"/>
    </source>
</evidence>
<sequence length="85" mass="9408">MKNLNIALILIINAFFFSSCRDRTKASSDVIKTQDTVHQQLKGLPLDNLHRSRTGDSTVDVNDSKSGLPLNNLERDDATDTVGHL</sequence>
<comment type="caution">
    <text evidence="2">The sequence shown here is derived from an EMBL/GenBank/DDBJ whole genome shotgun (WGS) entry which is preliminary data.</text>
</comment>
<keyword evidence="3" id="KW-1185">Reference proteome</keyword>
<dbReference type="RefSeq" id="WP_183912203.1">
    <property type="nucleotide sequence ID" value="NZ_JBDJLH010000002.1"/>
</dbReference>
<feature type="compositionally biased region" description="Polar residues" evidence="1">
    <location>
        <begin position="55"/>
        <end position="65"/>
    </location>
</feature>
<dbReference type="EMBL" id="JBDJNQ010000004">
    <property type="protein sequence ID" value="MEN5377675.1"/>
    <property type="molecule type" value="Genomic_DNA"/>
</dbReference>
<reference evidence="2 3" key="1">
    <citation type="submission" date="2024-04" db="EMBL/GenBank/DDBJ databases">
        <title>WGS of bacteria from Torrens River.</title>
        <authorList>
            <person name="Wyrsch E.R."/>
            <person name="Drigo B."/>
        </authorList>
    </citation>
    <scope>NUCLEOTIDE SEQUENCE [LARGE SCALE GENOMIC DNA]</scope>
    <source>
        <strain evidence="2 3">TWI391</strain>
    </source>
</reference>
<organism evidence="2 3">
    <name type="scientific">Sphingobacterium kitahiroshimense</name>
    <dbReference type="NCBI Taxonomy" id="470446"/>
    <lineage>
        <taxon>Bacteria</taxon>
        <taxon>Pseudomonadati</taxon>
        <taxon>Bacteroidota</taxon>
        <taxon>Sphingobacteriia</taxon>
        <taxon>Sphingobacteriales</taxon>
        <taxon>Sphingobacteriaceae</taxon>
        <taxon>Sphingobacterium</taxon>
    </lineage>
</organism>
<gene>
    <name evidence="2" type="ORF">ABE541_10410</name>
</gene>
<protein>
    <submittedName>
        <fullName evidence="2">Uncharacterized protein</fullName>
    </submittedName>
</protein>
<dbReference type="Proteomes" id="UP001409291">
    <property type="component" value="Unassembled WGS sequence"/>
</dbReference>